<dbReference type="GeneID" id="93724365"/>
<reference evidence="1 2" key="1">
    <citation type="journal article" date="2015" name="Genome Announc.">
        <title>Complete genome sequence of the human gut symbiont Roseburia hominis.</title>
        <authorList>
            <person name="Travis A.J."/>
            <person name="Kelly D."/>
            <person name="Flint H.J."/>
            <person name="Aminov R.I."/>
        </authorList>
    </citation>
    <scope>NUCLEOTIDE SEQUENCE [LARGE SCALE GENOMIC DNA]</scope>
    <source>
        <strain evidence="2">DSM 16839 / JCM 17582 / NCIMB 14029 / A2-183</strain>
    </source>
</reference>
<dbReference type="HOGENOM" id="CLU_067301_0_0_9"/>
<dbReference type="KEGG" id="rho:RHOM_13260"/>
<gene>
    <name evidence="1" type="ordered locus">RHOM_13260</name>
</gene>
<name>G2T4F3_ROSHA</name>
<protein>
    <submittedName>
        <fullName evidence="1">Uncharacterized protein</fullName>
    </submittedName>
</protein>
<sequence>MNFLINRLDNLDIGSKSFEFIPENIKKDINMDGMIVGANGQFLVNQKDIMVLIKKSGLKNQIGENMYNAILRKPMMVFLIPTQEKEFESTKEELDMTYGMKLIHLNNFAQAFSLGCWFVKDSCVMANFIYWINMLNGYNSQDTRDMPITMSNGTISEICLTDVEMAEAIDRMYEVYRCLLPDESAMGRVENTYSVGTQVWNIDKAISTEGKSFARALIILQEARRTGVLSSKIDKYCSVLECIYAIKKEHKKNISNITAAYIGKDSEEQERIRENMRDAYGVRSDGSHGDNLKYLQENNRENLVKLSTDIDDYVRRVFRKVIAVENLNYNNTSEEKARVRKYFSDLAKTVYPE</sequence>
<evidence type="ECO:0000313" key="1">
    <source>
        <dbReference type="EMBL" id="AEN97758.1"/>
    </source>
</evidence>
<evidence type="ECO:0000313" key="2">
    <source>
        <dbReference type="Proteomes" id="UP000008178"/>
    </source>
</evidence>
<dbReference type="AlphaFoldDB" id="G2T4F3"/>
<dbReference type="eggNOG" id="ENOG5032YWQ">
    <property type="taxonomic scope" value="Bacteria"/>
</dbReference>
<accession>G2T4F3</accession>
<dbReference type="Proteomes" id="UP000008178">
    <property type="component" value="Chromosome"/>
</dbReference>
<dbReference type="RefSeq" id="WP_014080764.1">
    <property type="nucleotide sequence ID" value="NC_015977.1"/>
</dbReference>
<keyword evidence="2" id="KW-1185">Reference proteome</keyword>
<proteinExistence type="predicted"/>
<dbReference type="EMBL" id="CP003040">
    <property type="protein sequence ID" value="AEN97758.1"/>
    <property type="molecule type" value="Genomic_DNA"/>
</dbReference>
<organism evidence="1 2">
    <name type="scientific">Roseburia hominis (strain DSM 16839 / JCM 17582 / NCIMB 14029 / A2-183)</name>
    <dbReference type="NCBI Taxonomy" id="585394"/>
    <lineage>
        <taxon>Bacteria</taxon>
        <taxon>Bacillati</taxon>
        <taxon>Bacillota</taxon>
        <taxon>Clostridia</taxon>
        <taxon>Lachnospirales</taxon>
        <taxon>Lachnospiraceae</taxon>
        <taxon>Roseburia</taxon>
    </lineage>
</organism>